<proteinExistence type="predicted"/>
<dbReference type="Proteomes" id="UP000237798">
    <property type="component" value="Unassembled WGS sequence"/>
</dbReference>
<dbReference type="AlphaFoldDB" id="A0A2T0BNT2"/>
<comment type="caution">
    <text evidence="1">The sequence shown here is derived from an EMBL/GenBank/DDBJ whole genome shotgun (WGS) entry which is preliminary data.</text>
</comment>
<evidence type="ECO:0000313" key="2">
    <source>
        <dbReference type="Proteomes" id="UP000237798"/>
    </source>
</evidence>
<name>A0A2T0BNT2_9CLOT</name>
<dbReference type="OrthoDB" id="2088187at2"/>
<dbReference type="RefSeq" id="WP_158255896.1">
    <property type="nucleotide sequence ID" value="NZ_PVXP01000015.1"/>
</dbReference>
<sequence length="53" mass="6173">MHETDMDNPKVKYMICALCHEKLHPLDAHMIRINGKLDVAHIDCCNEIIKNKE</sequence>
<keyword evidence="2" id="KW-1185">Reference proteome</keyword>
<reference evidence="1 2" key="1">
    <citation type="submission" date="2018-03" db="EMBL/GenBank/DDBJ databases">
        <title>Genome sequence of Clostridium luticellarii DSM 29923.</title>
        <authorList>
            <person name="Poehlein A."/>
            <person name="Daniel R."/>
        </authorList>
    </citation>
    <scope>NUCLEOTIDE SEQUENCE [LARGE SCALE GENOMIC DNA]</scope>
    <source>
        <strain evidence="1 2">DSM 29923</strain>
    </source>
</reference>
<protein>
    <submittedName>
        <fullName evidence="1">Uncharacterized protein</fullName>
    </submittedName>
</protein>
<organism evidence="1 2">
    <name type="scientific">Clostridium luticellarii</name>
    <dbReference type="NCBI Taxonomy" id="1691940"/>
    <lineage>
        <taxon>Bacteria</taxon>
        <taxon>Bacillati</taxon>
        <taxon>Bacillota</taxon>
        <taxon>Clostridia</taxon>
        <taxon>Eubacteriales</taxon>
        <taxon>Clostridiaceae</taxon>
        <taxon>Clostridium</taxon>
    </lineage>
</organism>
<accession>A0A2T0BNT2</accession>
<gene>
    <name evidence="1" type="ORF">CLLU_14550</name>
</gene>
<dbReference type="EMBL" id="PVXP01000015">
    <property type="protein sequence ID" value="PRR85534.1"/>
    <property type="molecule type" value="Genomic_DNA"/>
</dbReference>
<evidence type="ECO:0000313" key="1">
    <source>
        <dbReference type="EMBL" id="PRR85534.1"/>
    </source>
</evidence>